<protein>
    <submittedName>
        <fullName evidence="4">TadA family conjugal transfer-associated ATPase</fullName>
    </submittedName>
</protein>
<dbReference type="InterPro" id="IPR022399">
    <property type="entry name" value="TadA-like_ATPase"/>
</dbReference>
<feature type="region of interest" description="Disordered" evidence="2">
    <location>
        <begin position="1"/>
        <end position="59"/>
    </location>
</feature>
<dbReference type="PANTHER" id="PTHR30486">
    <property type="entry name" value="TWITCHING MOTILITY PROTEIN PILT"/>
    <property type="match status" value="1"/>
</dbReference>
<gene>
    <name evidence="4" type="ORF">GCM10010170_096020</name>
</gene>
<comment type="caution">
    <text evidence="4">The sequence shown here is derived from an EMBL/GenBank/DDBJ whole genome shotgun (WGS) entry which is preliminary data.</text>
</comment>
<evidence type="ECO:0000313" key="4">
    <source>
        <dbReference type="EMBL" id="GAA2385930.1"/>
    </source>
</evidence>
<dbReference type="RefSeq" id="WP_344619413.1">
    <property type="nucleotide sequence ID" value="NZ_BAAARV010000100.1"/>
</dbReference>
<dbReference type="InterPro" id="IPR027417">
    <property type="entry name" value="P-loop_NTPase"/>
</dbReference>
<proteinExistence type="inferred from homology"/>
<dbReference type="InterPro" id="IPR050921">
    <property type="entry name" value="T4SS_GSP_E_ATPase"/>
</dbReference>
<dbReference type="Gene3D" id="3.30.450.380">
    <property type="match status" value="1"/>
</dbReference>
<dbReference type="Gene3D" id="3.40.50.300">
    <property type="entry name" value="P-loop containing nucleotide triphosphate hydrolases"/>
    <property type="match status" value="1"/>
</dbReference>
<dbReference type="EMBL" id="BAAARV010000100">
    <property type="protein sequence ID" value="GAA2385930.1"/>
    <property type="molecule type" value="Genomic_DNA"/>
</dbReference>
<feature type="compositionally biased region" description="Basic residues" evidence="2">
    <location>
        <begin position="1"/>
        <end position="11"/>
    </location>
</feature>
<evidence type="ECO:0000256" key="2">
    <source>
        <dbReference type="SAM" id="MobiDB-lite"/>
    </source>
</evidence>
<feature type="domain" description="Bacterial type II secretion system protein E" evidence="3">
    <location>
        <begin position="130"/>
        <end position="406"/>
    </location>
</feature>
<comment type="similarity">
    <text evidence="1">Belongs to the GSP E family.</text>
</comment>
<sequence length="475" mass="50054">MSTGARARRIVPPRDPSRRPRMATASALDGPPNPWAFTEAGPDQVLTPDAILPADRPDDDLRLGPDDAQGLPYGSAARNLTERVQARMAADGIEISPEAVAAAVRLEPSAAEIPARSLRELASRLAGEMTGAGPLAPLLADPDVTDVLVNGVTVWVDRGGGLRRVLGTLRDEAEVRKLAKRLASNAGRRLDEASPFVDACLPDGTRMHAVLPPIAIGGPYLSLRTFRRRAFTIDELVSCGTVDPGAANLLRAVVAARLPYLVTGGTGTGKTTVLATLLSAVPPGERLVVVEDAAELRPAHPHVVCLQSRAANVEGAGIVTLRDLVRQALRMRPDRLVVGECRGAEVVDLLGALNTGHEGGAATLHANSPADVPARLETLGLLGGVPRAALHAMVLSALRVVVHLHRDRSGRRELTEVCVIAPDRDRHIAGVLTAWRRGSGPGPGAGELGDLLTGRGIDVPKPEVYRRYNPAGGWT</sequence>
<dbReference type="SUPFAM" id="SSF52540">
    <property type="entry name" value="P-loop containing nucleoside triphosphate hydrolases"/>
    <property type="match status" value="1"/>
</dbReference>
<accession>A0ABN3HRP2</accession>
<evidence type="ECO:0000259" key="3">
    <source>
        <dbReference type="Pfam" id="PF00437"/>
    </source>
</evidence>
<dbReference type="InterPro" id="IPR001482">
    <property type="entry name" value="T2SS/T4SS_dom"/>
</dbReference>
<dbReference type="PANTHER" id="PTHR30486:SF6">
    <property type="entry name" value="TYPE IV PILUS RETRACTATION ATPASE PILT"/>
    <property type="match status" value="1"/>
</dbReference>
<evidence type="ECO:0000256" key="1">
    <source>
        <dbReference type="ARBA" id="ARBA00006611"/>
    </source>
</evidence>
<dbReference type="Pfam" id="PF00437">
    <property type="entry name" value="T2SSE"/>
    <property type="match status" value="1"/>
</dbReference>
<dbReference type="Proteomes" id="UP001501444">
    <property type="component" value="Unassembled WGS sequence"/>
</dbReference>
<dbReference type="NCBIfam" id="TIGR03819">
    <property type="entry name" value="heli_sec_ATPase"/>
    <property type="match status" value="1"/>
</dbReference>
<name>A0ABN3HRP2_9ACTN</name>
<keyword evidence="5" id="KW-1185">Reference proteome</keyword>
<evidence type="ECO:0000313" key="5">
    <source>
        <dbReference type="Proteomes" id="UP001501444"/>
    </source>
</evidence>
<dbReference type="CDD" id="cd01130">
    <property type="entry name" value="VirB11-like_ATPase"/>
    <property type="match status" value="1"/>
</dbReference>
<organism evidence="4 5">
    <name type="scientific">Dactylosporangium salmoneum</name>
    <dbReference type="NCBI Taxonomy" id="53361"/>
    <lineage>
        <taxon>Bacteria</taxon>
        <taxon>Bacillati</taxon>
        <taxon>Actinomycetota</taxon>
        <taxon>Actinomycetes</taxon>
        <taxon>Micromonosporales</taxon>
        <taxon>Micromonosporaceae</taxon>
        <taxon>Dactylosporangium</taxon>
    </lineage>
</organism>
<reference evidence="4 5" key="1">
    <citation type="journal article" date="2019" name="Int. J. Syst. Evol. Microbiol.">
        <title>The Global Catalogue of Microorganisms (GCM) 10K type strain sequencing project: providing services to taxonomists for standard genome sequencing and annotation.</title>
        <authorList>
            <consortium name="The Broad Institute Genomics Platform"/>
            <consortium name="The Broad Institute Genome Sequencing Center for Infectious Disease"/>
            <person name="Wu L."/>
            <person name="Ma J."/>
        </authorList>
    </citation>
    <scope>NUCLEOTIDE SEQUENCE [LARGE SCALE GENOMIC DNA]</scope>
    <source>
        <strain evidence="4 5">JCM 3272</strain>
    </source>
</reference>